<dbReference type="RefSeq" id="WP_035368725.1">
    <property type="nucleotide sequence ID" value="NZ_LR215050.1"/>
</dbReference>
<evidence type="ECO:0000313" key="1">
    <source>
        <dbReference type="EMBL" id="VEU83247.1"/>
    </source>
</evidence>
<protein>
    <submittedName>
        <fullName evidence="1">Uncharacterized protein</fullName>
    </submittedName>
</protein>
<accession>A0A449BLD2</accession>
<dbReference type="AlphaFoldDB" id="A0A449BLD2"/>
<dbReference type="Proteomes" id="UP000290909">
    <property type="component" value="Chromosome"/>
</dbReference>
<dbReference type="EMBL" id="LR215050">
    <property type="protein sequence ID" value="VEU83247.1"/>
    <property type="molecule type" value="Genomic_DNA"/>
</dbReference>
<keyword evidence="2" id="KW-1185">Reference proteome</keyword>
<proteinExistence type="predicted"/>
<reference evidence="1 2" key="1">
    <citation type="submission" date="2019-01" db="EMBL/GenBank/DDBJ databases">
        <authorList>
            <consortium name="Pathogen Informatics"/>
        </authorList>
    </citation>
    <scope>NUCLEOTIDE SEQUENCE [LARGE SCALE GENOMIC DNA]</scope>
    <source>
        <strain evidence="1 2">NCTC10172</strain>
    </source>
</reference>
<evidence type="ECO:0000313" key="2">
    <source>
        <dbReference type="Proteomes" id="UP000290909"/>
    </source>
</evidence>
<dbReference type="KEGG" id="ahk:NCTC10172_01322"/>
<organism evidence="1 2">
    <name type="scientific">Acholeplasma hippikon</name>
    <dbReference type="NCBI Taxonomy" id="264636"/>
    <lineage>
        <taxon>Bacteria</taxon>
        <taxon>Bacillati</taxon>
        <taxon>Mycoplasmatota</taxon>
        <taxon>Mollicutes</taxon>
        <taxon>Acholeplasmatales</taxon>
        <taxon>Acholeplasmataceae</taxon>
        <taxon>Acholeplasma</taxon>
    </lineage>
</organism>
<sequence length="113" mass="13729">MFSFLLRAKEEDIIKAKEASKEFWEYFIKEEIDIVQRLSHGGEQTMRLLDEIEGKLRLIFPKYKKELHFGFLIEQKEFDLAHANNKYLKELMRVFRDEMPMILKQTWTLNLTE</sequence>
<name>A0A449BLD2_9MOLU</name>
<gene>
    <name evidence="1" type="ORF">NCTC10172_01322</name>
</gene>